<organism evidence="1">
    <name type="scientific">Rhipicephalus microplus</name>
    <name type="common">Cattle tick</name>
    <name type="synonym">Boophilus microplus</name>
    <dbReference type="NCBI Taxonomy" id="6941"/>
    <lineage>
        <taxon>Eukaryota</taxon>
        <taxon>Metazoa</taxon>
        <taxon>Ecdysozoa</taxon>
        <taxon>Arthropoda</taxon>
        <taxon>Chelicerata</taxon>
        <taxon>Arachnida</taxon>
        <taxon>Acari</taxon>
        <taxon>Parasitiformes</taxon>
        <taxon>Ixodida</taxon>
        <taxon>Ixodoidea</taxon>
        <taxon>Ixodidae</taxon>
        <taxon>Rhipicephalinae</taxon>
        <taxon>Rhipicephalus</taxon>
        <taxon>Boophilus</taxon>
    </lineage>
</organism>
<accession>A0A6M2CL67</accession>
<sequence length="182" mass="20029">MSTGSRTCDPGTSYSRKIFSALLRTTASVETPHSMLHAAASESHSMPQKNLDTALDIVVHYIKPLSCGGCESSVVVVDLARRFDVLALAQQVDEPHLQDSLSRLHIVHCQCPEALFCTVEKLMLSAMPIALLAVCLAPMHRWHSPQANMQLAHLQELATAHGVRFYAMAPTVRLRNSHFVCE</sequence>
<dbReference type="Gene3D" id="3.40.50.300">
    <property type="entry name" value="P-loop containing nucleotide triphosphate hydrolases"/>
    <property type="match status" value="1"/>
</dbReference>
<dbReference type="EMBL" id="GHWJ01001540">
    <property type="protein sequence ID" value="NOV34277.1"/>
    <property type="molecule type" value="Transcribed_RNA"/>
</dbReference>
<dbReference type="InterPro" id="IPR027417">
    <property type="entry name" value="P-loop_NTPase"/>
</dbReference>
<protein>
    <submittedName>
        <fullName evidence="1">Protein ovary overexpressed</fullName>
    </submittedName>
</protein>
<reference evidence="1" key="1">
    <citation type="submission" date="2019-09" db="EMBL/GenBank/DDBJ databases">
        <title>Organ-specific transcriptomic study of the physiology of the cattle tick, Rhipicephalus microplus.</title>
        <authorList>
            <person name="Tirloni L."/>
            <person name="Braz G."/>
            <person name="Gandara A.C.P."/>
            <person name="Sabadin G.A."/>
            <person name="da Silva R.M."/>
            <person name="Guizzo M.G."/>
            <person name="Machado J.A."/>
            <person name="Costa E.P."/>
            <person name="Gomes H.F."/>
            <person name="Moraes J."/>
            <person name="Mota M.B.S."/>
            <person name="Mesquita R.D."/>
            <person name="Alvarenga P.H."/>
            <person name="Alves F."/>
            <person name="Seixas A."/>
            <person name="da Fonseca R.N."/>
            <person name="Fogaca A."/>
            <person name="Logullo C."/>
            <person name="Tanaka A."/>
            <person name="Daffre S."/>
            <person name="Termignoni C."/>
            <person name="Vaz I.S.Jr."/>
            <person name="Oliveira P.L."/>
            <person name="Ribeiro J.M."/>
        </authorList>
    </citation>
    <scope>NUCLEOTIDE SEQUENCE</scope>
    <source>
        <strain evidence="1">Porto Alegre</strain>
    </source>
</reference>
<evidence type="ECO:0000313" key="1">
    <source>
        <dbReference type="EMBL" id="NOV34277.1"/>
    </source>
</evidence>
<dbReference type="OrthoDB" id="6493086at2759"/>
<dbReference type="KEGG" id="rmp:119174987"/>
<name>A0A6M2CL67_RHIMP</name>
<dbReference type="OMA" id="WHSPQAN"/>
<proteinExistence type="predicted"/>
<dbReference type="VEuPathDB" id="VectorBase:LOC119174987"/>
<dbReference type="AlphaFoldDB" id="A0A6M2CL67"/>
<dbReference type="RefSeq" id="XP_037282044.1">
    <property type="nucleotide sequence ID" value="XM_037426147.1"/>
</dbReference>